<dbReference type="EMBL" id="JBDPZC010000006">
    <property type="protein sequence ID" value="MEO3713958.1"/>
    <property type="molecule type" value="Genomic_DNA"/>
</dbReference>
<evidence type="ECO:0000313" key="1">
    <source>
        <dbReference type="EMBL" id="MEO3713958.1"/>
    </source>
</evidence>
<keyword evidence="2" id="KW-1185">Reference proteome</keyword>
<gene>
    <name evidence="1" type="ORF">ABDJ40_14430</name>
</gene>
<protein>
    <recommendedName>
        <fullName evidence="3">Ribbon-helix-helix protein CopG domain-containing protein</fullName>
    </recommendedName>
</protein>
<dbReference type="RefSeq" id="WP_347610829.1">
    <property type="nucleotide sequence ID" value="NZ_JBDPZC010000006.1"/>
</dbReference>
<evidence type="ECO:0000313" key="2">
    <source>
        <dbReference type="Proteomes" id="UP001462640"/>
    </source>
</evidence>
<sequence length="111" mass="12370">MRRKQVLSLSVPPDVRAWVEREAGERRMTMSDFVVELIAKGIQADTIDRSVARLEAAVERGGISAELLRQALATRFMVEKLARGEVRTPATIGYDADQYAAAELTRRQGKP</sequence>
<name>A0ABV0GFW9_9BURK</name>
<proteinExistence type="predicted"/>
<organism evidence="1 2">
    <name type="scientific">Roseateles flavus</name>
    <dbReference type="NCBI Taxonomy" id="3149041"/>
    <lineage>
        <taxon>Bacteria</taxon>
        <taxon>Pseudomonadati</taxon>
        <taxon>Pseudomonadota</taxon>
        <taxon>Betaproteobacteria</taxon>
        <taxon>Burkholderiales</taxon>
        <taxon>Sphaerotilaceae</taxon>
        <taxon>Roseateles</taxon>
    </lineage>
</organism>
<reference evidence="1 2" key="1">
    <citation type="submission" date="2024-05" db="EMBL/GenBank/DDBJ databases">
        <title>Roseateles sp. 2.12 16S ribosomal RNA gene Genome sequencing and assembly.</title>
        <authorList>
            <person name="Woo H."/>
        </authorList>
    </citation>
    <scope>NUCLEOTIDE SEQUENCE [LARGE SCALE GENOMIC DNA]</scope>
    <source>
        <strain evidence="1 2">2.12</strain>
    </source>
</reference>
<evidence type="ECO:0008006" key="3">
    <source>
        <dbReference type="Google" id="ProtNLM"/>
    </source>
</evidence>
<accession>A0ABV0GFW9</accession>
<dbReference type="Proteomes" id="UP001462640">
    <property type="component" value="Unassembled WGS sequence"/>
</dbReference>
<comment type="caution">
    <text evidence="1">The sequence shown here is derived from an EMBL/GenBank/DDBJ whole genome shotgun (WGS) entry which is preliminary data.</text>
</comment>